<name>A0A448ZES7_9STRA</name>
<keyword evidence="2" id="KW-1185">Reference proteome</keyword>
<dbReference type="AlphaFoldDB" id="A0A448ZES7"/>
<evidence type="ECO:0000313" key="2">
    <source>
        <dbReference type="Proteomes" id="UP000291116"/>
    </source>
</evidence>
<sequence>MTGSSFTARGFPRFETFRCTGFTQSKPAIYQEFRHVLPLSYPLRCPDAPVSSVLAGAHGSPARDLPADDASTR</sequence>
<evidence type="ECO:0000313" key="1">
    <source>
        <dbReference type="EMBL" id="VEU40506.1"/>
    </source>
</evidence>
<proteinExistence type="predicted"/>
<accession>A0A448ZES7</accession>
<gene>
    <name evidence="1" type="ORF">PSNMU_V1.4_AUG-EV-PASAV3_0073950</name>
</gene>
<dbReference type="Proteomes" id="UP000291116">
    <property type="component" value="Unassembled WGS sequence"/>
</dbReference>
<protein>
    <submittedName>
        <fullName evidence="1">Uncharacterized protein</fullName>
    </submittedName>
</protein>
<reference evidence="1 2" key="1">
    <citation type="submission" date="2019-01" db="EMBL/GenBank/DDBJ databases">
        <authorList>
            <person name="Ferrante I. M."/>
        </authorList>
    </citation>
    <scope>NUCLEOTIDE SEQUENCE [LARGE SCALE GENOMIC DNA]</scope>
    <source>
        <strain evidence="1 2">B856</strain>
    </source>
</reference>
<dbReference type="EMBL" id="CAACVS010000286">
    <property type="protein sequence ID" value="VEU40506.1"/>
    <property type="molecule type" value="Genomic_DNA"/>
</dbReference>
<organism evidence="1 2">
    <name type="scientific">Pseudo-nitzschia multistriata</name>
    <dbReference type="NCBI Taxonomy" id="183589"/>
    <lineage>
        <taxon>Eukaryota</taxon>
        <taxon>Sar</taxon>
        <taxon>Stramenopiles</taxon>
        <taxon>Ochrophyta</taxon>
        <taxon>Bacillariophyta</taxon>
        <taxon>Bacillariophyceae</taxon>
        <taxon>Bacillariophycidae</taxon>
        <taxon>Bacillariales</taxon>
        <taxon>Bacillariaceae</taxon>
        <taxon>Pseudo-nitzschia</taxon>
    </lineage>
</organism>